<dbReference type="GO" id="GO:0005737">
    <property type="term" value="C:cytoplasm"/>
    <property type="evidence" value="ECO:0007669"/>
    <property type="project" value="TreeGrafter"/>
</dbReference>
<dbReference type="PANTHER" id="PTHR10660:SF2">
    <property type="entry name" value="LD45860P"/>
    <property type="match status" value="1"/>
</dbReference>
<evidence type="ECO:0000313" key="5">
    <source>
        <dbReference type="Proteomes" id="UP000620104"/>
    </source>
</evidence>
<dbReference type="GO" id="GO:0005654">
    <property type="term" value="C:nucleoplasm"/>
    <property type="evidence" value="ECO:0007669"/>
    <property type="project" value="TreeGrafter"/>
</dbReference>
<dbReference type="InterPro" id="IPR009077">
    <property type="entry name" value="Proteasome_activ_PA28"/>
</dbReference>
<keyword evidence="2" id="KW-0647">Proteasome</keyword>
<organism evidence="4 5">
    <name type="scientific">Naganishia liquefaciens</name>
    <dbReference type="NCBI Taxonomy" id="104408"/>
    <lineage>
        <taxon>Eukaryota</taxon>
        <taxon>Fungi</taxon>
        <taxon>Dikarya</taxon>
        <taxon>Basidiomycota</taxon>
        <taxon>Agaricomycotina</taxon>
        <taxon>Tremellomycetes</taxon>
        <taxon>Filobasidiales</taxon>
        <taxon>Filobasidiaceae</taxon>
        <taxon>Naganishia</taxon>
    </lineage>
</organism>
<name>A0A8H3TWZ3_9TREE</name>
<keyword evidence="5" id="KW-1185">Reference proteome</keyword>
<protein>
    <recommendedName>
        <fullName evidence="3">Proteasome activator PA28 C-terminal domain-containing protein</fullName>
    </recommendedName>
</protein>
<dbReference type="InterPro" id="IPR036252">
    <property type="entry name" value="Proteasome_activ_sf"/>
</dbReference>
<dbReference type="InterPro" id="IPR036997">
    <property type="entry name" value="PA28_C_sf"/>
</dbReference>
<dbReference type="Gene3D" id="1.20.120.180">
    <property type="entry name" value="Proteasome activator pa28, C-terminal domain"/>
    <property type="match status" value="1"/>
</dbReference>
<dbReference type="GO" id="GO:0008537">
    <property type="term" value="C:proteasome activator complex"/>
    <property type="evidence" value="ECO:0007669"/>
    <property type="project" value="InterPro"/>
</dbReference>
<dbReference type="OrthoDB" id="6591885at2759"/>
<evidence type="ECO:0000256" key="1">
    <source>
        <dbReference type="ARBA" id="ARBA00005883"/>
    </source>
</evidence>
<feature type="domain" description="Proteasome activator PA28 C-terminal" evidence="3">
    <location>
        <begin position="146"/>
        <end position="285"/>
    </location>
</feature>
<dbReference type="GO" id="GO:0061133">
    <property type="term" value="F:endopeptidase activator activity"/>
    <property type="evidence" value="ECO:0007669"/>
    <property type="project" value="TreeGrafter"/>
</dbReference>
<dbReference type="InterPro" id="IPR003186">
    <property type="entry name" value="PA28_C"/>
</dbReference>
<comment type="caution">
    <text evidence="4">The sequence shown here is derived from an EMBL/GenBank/DDBJ whole genome shotgun (WGS) entry which is preliminary data.</text>
</comment>
<dbReference type="EMBL" id="BLZA01000035">
    <property type="protein sequence ID" value="GHJ89131.1"/>
    <property type="molecule type" value="Genomic_DNA"/>
</dbReference>
<dbReference type="PANTHER" id="PTHR10660">
    <property type="entry name" value="PROTEASOME REGULATOR PA28"/>
    <property type="match status" value="1"/>
</dbReference>
<reference evidence="4" key="1">
    <citation type="submission" date="2020-07" db="EMBL/GenBank/DDBJ databases">
        <title>Draft Genome Sequence of a Deep-Sea Yeast, Naganishia (Cryptococcus) liquefaciens strain N6.</title>
        <authorList>
            <person name="Han Y.W."/>
            <person name="Kajitani R."/>
            <person name="Morimoto H."/>
            <person name="Parhat M."/>
            <person name="Tsubouchi H."/>
            <person name="Bakenova O."/>
            <person name="Ogata M."/>
            <person name="Argunhan B."/>
            <person name="Aoki R."/>
            <person name="Kajiwara S."/>
            <person name="Itoh T."/>
            <person name="Iwasaki H."/>
        </authorList>
    </citation>
    <scope>NUCLEOTIDE SEQUENCE</scope>
    <source>
        <strain evidence="4">N6</strain>
    </source>
</reference>
<dbReference type="Proteomes" id="UP000620104">
    <property type="component" value="Unassembled WGS sequence"/>
</dbReference>
<dbReference type="SUPFAM" id="SSF47216">
    <property type="entry name" value="Proteasome activator"/>
    <property type="match status" value="1"/>
</dbReference>
<gene>
    <name evidence="4" type="ORF">NliqN6_5533</name>
</gene>
<comment type="similarity">
    <text evidence="1">Belongs to the PA28 family.</text>
</comment>
<evidence type="ECO:0000313" key="4">
    <source>
        <dbReference type="EMBL" id="GHJ89131.1"/>
    </source>
</evidence>
<dbReference type="AlphaFoldDB" id="A0A8H3TWZ3"/>
<proteinExistence type="inferred from homology"/>
<sequence length="291" mass="32487">MPSFAKNDTDVEGEVGNVIAAVQVQDVLKNMKNEARRRATQIIQREIPQYIAHLNSLIGAGSTDKSSPLWRGQLTHGAYVKENVKLVYQPSREDGAGNILSQHAPAIVIRGVDELSLTDVAKAKEHSDAMGDDLERPGMQWGGRLASNEVCDRLMDLVEEESEKAATMGKELVHWVRLQIPRIEDGNTFGVEVQEEIIRQIENVVSGAMEAHAQPKAHYDDRMHFAQSWNKFPGLDDHAAAIASSDRFDYFLAVEAITDLRNSMTELLWQLCNNWAKVLNPKNADINDALY</sequence>
<dbReference type="GO" id="GO:0061136">
    <property type="term" value="P:regulation of proteasomal protein catabolic process"/>
    <property type="evidence" value="ECO:0007669"/>
    <property type="project" value="TreeGrafter"/>
</dbReference>
<accession>A0A8H3TWZ3</accession>
<evidence type="ECO:0000256" key="2">
    <source>
        <dbReference type="ARBA" id="ARBA00022942"/>
    </source>
</evidence>
<evidence type="ECO:0000259" key="3">
    <source>
        <dbReference type="Pfam" id="PF02252"/>
    </source>
</evidence>
<dbReference type="Pfam" id="PF02252">
    <property type="entry name" value="PA28_C"/>
    <property type="match status" value="1"/>
</dbReference>
<dbReference type="GO" id="GO:2000045">
    <property type="term" value="P:regulation of G1/S transition of mitotic cell cycle"/>
    <property type="evidence" value="ECO:0007669"/>
    <property type="project" value="TreeGrafter"/>
</dbReference>